<protein>
    <submittedName>
        <fullName evidence="2">Uncharacterized protein</fullName>
    </submittedName>
</protein>
<reference evidence="1 4" key="2">
    <citation type="submission" date="2020-11" db="EMBL/GenBank/DDBJ databases">
        <title>Enhanced detection system for hospital associated transmission using whole genome sequencing surveillance.</title>
        <authorList>
            <person name="Harrison L.H."/>
            <person name="Van Tyne D."/>
            <person name="Marsh J.W."/>
            <person name="Griffith M.P."/>
            <person name="Snyder D.J."/>
            <person name="Cooper V.S."/>
            <person name="Mustapha M."/>
        </authorList>
    </citation>
    <scope>NUCLEOTIDE SEQUENCE [LARGE SCALE GENOMIC DNA]</scope>
    <source>
        <strain evidence="1 4">PSB00013</strain>
    </source>
</reference>
<name>A0A2X2CID9_PSELU</name>
<dbReference type="AlphaFoldDB" id="A0A2X2CID9"/>
<evidence type="ECO:0000313" key="3">
    <source>
        <dbReference type="Proteomes" id="UP000250443"/>
    </source>
</evidence>
<evidence type="ECO:0000313" key="2">
    <source>
        <dbReference type="EMBL" id="SPY99925.1"/>
    </source>
</evidence>
<accession>A0A2X2CID9</accession>
<organism evidence="2 3">
    <name type="scientific">Pseudomonas luteola</name>
    <dbReference type="NCBI Taxonomy" id="47886"/>
    <lineage>
        <taxon>Bacteria</taxon>
        <taxon>Pseudomonadati</taxon>
        <taxon>Pseudomonadota</taxon>
        <taxon>Gammaproteobacteria</taxon>
        <taxon>Pseudomonadales</taxon>
        <taxon>Pseudomonadaceae</taxon>
        <taxon>Pseudomonas</taxon>
    </lineage>
</organism>
<evidence type="ECO:0000313" key="1">
    <source>
        <dbReference type="EMBL" id="MBH3441741.1"/>
    </source>
</evidence>
<dbReference type="RefSeq" id="WP_010799542.1">
    <property type="nucleotide sequence ID" value="NZ_JAAMQY010000010.1"/>
</dbReference>
<dbReference type="EMBL" id="UAUF01000002">
    <property type="protein sequence ID" value="SPY99925.1"/>
    <property type="molecule type" value="Genomic_DNA"/>
</dbReference>
<reference evidence="2 3" key="1">
    <citation type="submission" date="2018-06" db="EMBL/GenBank/DDBJ databases">
        <authorList>
            <consortium name="Pathogen Informatics"/>
            <person name="Doyle S."/>
        </authorList>
    </citation>
    <scope>NUCLEOTIDE SEQUENCE [LARGE SCALE GENOMIC DNA]</scope>
    <source>
        <strain evidence="2 3">NCTC11842</strain>
    </source>
</reference>
<dbReference type="Proteomes" id="UP000250443">
    <property type="component" value="Unassembled WGS sequence"/>
</dbReference>
<dbReference type="EMBL" id="JADTXM010000027">
    <property type="protein sequence ID" value="MBH3441741.1"/>
    <property type="molecule type" value="Genomic_DNA"/>
</dbReference>
<sequence length="75" mass="8199">MSDSKAFEIVHAALNRMRLADLESIIKAAQGQTQEQLNGNRPSQAEADNGLKTAVANAFHSMLPSDQRYLDTLAK</sequence>
<proteinExistence type="predicted"/>
<gene>
    <name evidence="1" type="ORF">I5Q09_23980</name>
    <name evidence="2" type="ORF">NCTC11842_00070</name>
</gene>
<evidence type="ECO:0000313" key="4">
    <source>
        <dbReference type="Proteomes" id="UP000638986"/>
    </source>
</evidence>
<dbReference type="Proteomes" id="UP000638986">
    <property type="component" value="Unassembled WGS sequence"/>
</dbReference>